<dbReference type="InterPro" id="IPR004443">
    <property type="entry name" value="YjeF_N_dom"/>
</dbReference>
<dbReference type="SUPFAM" id="SSF64153">
    <property type="entry name" value="YjeF N-terminal domain-like"/>
    <property type="match status" value="2"/>
</dbReference>
<evidence type="ECO:0000259" key="14">
    <source>
        <dbReference type="PROSITE" id="PS51383"/>
    </source>
</evidence>
<comment type="similarity">
    <text evidence="12">Belongs to the NnrD/CARKD family.</text>
</comment>
<comment type="function">
    <text evidence="9">Bifunctional enzyme that catalyzes the epimerization of the S- and R-forms of NAD(P)HX and the dehydration of the S-form of NAD(P)HX at the expense of ADP, which is converted to AMP. This allows the repair of both epimers of NAD(P)HX, a damaged form of NAD(P)H that is a result of enzymatic or heat-dependent hydration.</text>
</comment>
<comment type="catalytic activity">
    <reaction evidence="11 12">
        <text>(6S)-NADPHX + ADP = AMP + phosphate + NADPH + H(+)</text>
        <dbReference type="Rhea" id="RHEA:32235"/>
        <dbReference type="ChEBI" id="CHEBI:15378"/>
        <dbReference type="ChEBI" id="CHEBI:43474"/>
        <dbReference type="ChEBI" id="CHEBI:57783"/>
        <dbReference type="ChEBI" id="CHEBI:64076"/>
        <dbReference type="ChEBI" id="CHEBI:456215"/>
        <dbReference type="ChEBI" id="CHEBI:456216"/>
        <dbReference type="EC" id="4.2.1.136"/>
    </reaction>
</comment>
<dbReference type="EC" id="4.2.1.136" evidence="12"/>
<evidence type="ECO:0000313" key="17">
    <source>
        <dbReference type="Proteomes" id="UP000008838"/>
    </source>
</evidence>
<evidence type="ECO:0000313" key="16">
    <source>
        <dbReference type="EMBL" id="BAG29001.1"/>
    </source>
</evidence>
<dbReference type="InterPro" id="IPR029056">
    <property type="entry name" value="Ribokinase-like"/>
</dbReference>
<comment type="similarity">
    <text evidence="2">In the N-terminal section; belongs to the NnrE/AIBP family.</text>
</comment>
<dbReference type="Gene3D" id="3.40.50.10260">
    <property type="entry name" value="YjeF N-terminal domain"/>
    <property type="match status" value="2"/>
</dbReference>
<dbReference type="KEGG" id="krh:KRH_06540"/>
<evidence type="ECO:0000259" key="15">
    <source>
        <dbReference type="PROSITE" id="PS51385"/>
    </source>
</evidence>
<dbReference type="GO" id="GO:0052855">
    <property type="term" value="F:ADP-dependent NAD(P)H-hydrate dehydratase activity"/>
    <property type="evidence" value="ECO:0007669"/>
    <property type="project" value="UniProtKB-UniRule"/>
</dbReference>
<dbReference type="eggNOG" id="COG0063">
    <property type="taxonomic scope" value="Bacteria"/>
</dbReference>
<comment type="similarity">
    <text evidence="3">In the C-terminal section; belongs to the NnrD/CARKD family.</text>
</comment>
<gene>
    <name evidence="12" type="primary">nnrD</name>
    <name evidence="16" type="ordered locus">KRH_06540</name>
</gene>
<evidence type="ECO:0000256" key="12">
    <source>
        <dbReference type="HAMAP-Rule" id="MF_01965"/>
    </source>
</evidence>
<dbReference type="PANTHER" id="PTHR12592">
    <property type="entry name" value="ATP-DEPENDENT (S)-NAD(P)H-HYDRATE DEHYDRATASE FAMILY MEMBER"/>
    <property type="match status" value="1"/>
</dbReference>
<reference evidence="16 17" key="1">
    <citation type="journal article" date="2008" name="J. Bacteriol.">
        <title>Complete genome sequence of the soil actinomycete Kocuria rhizophila.</title>
        <authorList>
            <person name="Takarada H."/>
            <person name="Sekine M."/>
            <person name="Kosugi H."/>
            <person name="Matsuo Y."/>
            <person name="Fujisawa T."/>
            <person name="Omata S."/>
            <person name="Kishi E."/>
            <person name="Shimizu A."/>
            <person name="Tsukatani N."/>
            <person name="Tanikawa S."/>
            <person name="Fujita N."/>
            <person name="Harayama S."/>
        </authorList>
    </citation>
    <scope>NUCLEOTIDE SEQUENCE [LARGE SCALE GENOMIC DNA]</scope>
    <source>
        <strain evidence="17">ATCC 9341 / DSM 348 / NBRC 103217 / DC2201</strain>
    </source>
</reference>
<dbReference type="PROSITE" id="PS51385">
    <property type="entry name" value="YJEF_N"/>
    <property type="match status" value="1"/>
</dbReference>
<comment type="cofactor">
    <cofactor evidence="1">
        <name>K(+)</name>
        <dbReference type="ChEBI" id="CHEBI:29103"/>
    </cofactor>
</comment>
<comment type="cofactor">
    <cofactor evidence="12">
        <name>Mg(2+)</name>
        <dbReference type="ChEBI" id="CHEBI:18420"/>
    </cofactor>
</comment>
<dbReference type="PANTHER" id="PTHR12592:SF0">
    <property type="entry name" value="ATP-DEPENDENT (S)-NAD(P)H-HYDRATE DEHYDRATASE"/>
    <property type="match status" value="1"/>
</dbReference>
<dbReference type="HOGENOM" id="CLU_024853_4_0_11"/>
<feature type="binding site" evidence="12">
    <location>
        <position position="575"/>
    </location>
    <ligand>
        <name>AMP</name>
        <dbReference type="ChEBI" id="CHEBI:456215"/>
    </ligand>
</feature>
<dbReference type="HAMAP" id="MF_01965">
    <property type="entry name" value="NADHX_dehydratase"/>
    <property type="match status" value="1"/>
</dbReference>
<protein>
    <recommendedName>
        <fullName evidence="12">ADP-dependent (S)-NAD(P)H-hydrate dehydratase</fullName>
        <ecNumber evidence="12">4.2.1.136</ecNumber>
    </recommendedName>
    <alternativeName>
        <fullName evidence="12">ADP-dependent NAD(P)HX dehydratase</fullName>
    </alternativeName>
</protein>
<dbReference type="GO" id="GO:0005524">
    <property type="term" value="F:ATP binding"/>
    <property type="evidence" value="ECO:0007669"/>
    <property type="project" value="UniProtKB-KW"/>
</dbReference>
<feature type="compositionally biased region" description="Low complexity" evidence="13">
    <location>
        <begin position="143"/>
        <end position="156"/>
    </location>
</feature>
<feature type="domain" description="YjeF C-terminal" evidence="14">
    <location>
        <begin position="311"/>
        <end position="648"/>
    </location>
</feature>
<feature type="region of interest" description="Disordered" evidence="13">
    <location>
        <begin position="115"/>
        <end position="179"/>
    </location>
</feature>
<evidence type="ECO:0000256" key="4">
    <source>
        <dbReference type="ARBA" id="ARBA00022741"/>
    </source>
</evidence>
<proteinExistence type="inferred from homology"/>
<dbReference type="CDD" id="cd01171">
    <property type="entry name" value="YXKO-related"/>
    <property type="match status" value="1"/>
</dbReference>
<dbReference type="STRING" id="378753.KRH_06540"/>
<dbReference type="InterPro" id="IPR036652">
    <property type="entry name" value="YjeF_N_dom_sf"/>
</dbReference>
<name>B2GJ31_KOCRD</name>
<evidence type="ECO:0000256" key="13">
    <source>
        <dbReference type="SAM" id="MobiDB-lite"/>
    </source>
</evidence>
<dbReference type="GO" id="GO:0046496">
    <property type="term" value="P:nicotinamide nucleotide metabolic process"/>
    <property type="evidence" value="ECO:0007669"/>
    <property type="project" value="UniProtKB-UniRule"/>
</dbReference>
<dbReference type="InterPro" id="IPR000631">
    <property type="entry name" value="CARKD"/>
</dbReference>
<dbReference type="EMBL" id="AP009152">
    <property type="protein sequence ID" value="BAG29001.1"/>
    <property type="molecule type" value="Genomic_DNA"/>
</dbReference>
<dbReference type="RefSeq" id="WP_012397726.1">
    <property type="nucleotide sequence ID" value="NC_010617.1"/>
</dbReference>
<keyword evidence="6 12" id="KW-0521">NADP</keyword>
<dbReference type="PROSITE" id="PS51383">
    <property type="entry name" value="YJEF_C_3"/>
    <property type="match status" value="1"/>
</dbReference>
<sequence>MIDARSGESIRRAEQPLLDEGQGDALMHRAARGLTRECEAQLRAGSGALGGTRAVVLVGPGNNGGDGLWAGAFLRRGGVAVVAVLTGSRAHEAGLEAFRRAGGVVTRLVEDAVRGHGPGAAGEQGGAARDAAGASPGNGAGSDGPATDGTGAATHGAGAGGHGSRRTGDRTATADSPAEAVAAAEPVDVAGAAELLWAADLVVDAVLGTGASGGLRGPVADLVREFEERRGRDARAGQRRPRVVACDIVSGVSADTGQSPGPVLTADATVTFGSAKTGHVVSPGEQATGALTVVSIGIEDLLGPAAVHRVEHRDVLEAWPRPTATDTKYSRGVLGVVAGAPSYPGAAIMCTQAAVNAGAGMVRFLGDAAARAMVLTRSPEVVCSDDQPWDVHVQAWLAGPGVVGDESQAARVQAVIEAAEPAVLDAGALDAAARSVADARLGPHKVLTPHAGELSQIFDWLHGFGLCEAGVERTEIEANPLHWAREAARLTGATVLLKGATTVIASPVASAPGHRAEYAAAAPSEPRPDREQGGGADPAASSSTAHREASPSTPDECLCLSVGGASAWLATAGSGDTLAGILGTVLAHVAEHLDALAGLGPWACGDGRWAAAAALGAGLHALASRAHGEGPVPPSVLAENVRAVLTRP</sequence>
<feature type="binding site" evidence="12">
    <location>
        <position position="450"/>
    </location>
    <ligand>
        <name>(6S)-NADPHX</name>
        <dbReference type="ChEBI" id="CHEBI:64076"/>
    </ligand>
</feature>
<feature type="compositionally biased region" description="Gly residues" evidence="13">
    <location>
        <begin position="116"/>
        <end position="125"/>
    </location>
</feature>
<evidence type="ECO:0000256" key="1">
    <source>
        <dbReference type="ARBA" id="ARBA00001958"/>
    </source>
</evidence>
<keyword evidence="17" id="KW-1185">Reference proteome</keyword>
<comment type="function">
    <text evidence="12">Catalyzes the dehydration of the S-form of NAD(P)HX at the expense of ADP, which is converted to AMP. Together with NAD(P)HX epimerase, which catalyzes the epimerization of the S- and R-forms, the enzyme allows the repair of both epimers of NAD(P)HX, a damaged form of NAD(P)H that is a result of enzymatic or heat-dependent hydration.</text>
</comment>
<keyword evidence="8 12" id="KW-0456">Lyase</keyword>
<keyword evidence="5 12" id="KW-0067">ATP-binding</keyword>
<keyword evidence="4 12" id="KW-0547">Nucleotide-binding</keyword>
<keyword evidence="7 12" id="KW-0520">NAD</keyword>
<evidence type="ECO:0000256" key="2">
    <source>
        <dbReference type="ARBA" id="ARBA00006001"/>
    </source>
</evidence>
<evidence type="ECO:0000256" key="5">
    <source>
        <dbReference type="ARBA" id="ARBA00022840"/>
    </source>
</evidence>
<comment type="catalytic activity">
    <reaction evidence="10 12">
        <text>(6S)-NADHX + ADP = AMP + phosphate + NADH + H(+)</text>
        <dbReference type="Rhea" id="RHEA:32223"/>
        <dbReference type="ChEBI" id="CHEBI:15378"/>
        <dbReference type="ChEBI" id="CHEBI:43474"/>
        <dbReference type="ChEBI" id="CHEBI:57945"/>
        <dbReference type="ChEBI" id="CHEBI:64074"/>
        <dbReference type="ChEBI" id="CHEBI:456215"/>
        <dbReference type="ChEBI" id="CHEBI:456216"/>
        <dbReference type="EC" id="4.2.1.136"/>
    </reaction>
</comment>
<feature type="compositionally biased region" description="Low complexity" evidence="13">
    <location>
        <begin position="126"/>
        <end position="135"/>
    </location>
</feature>
<evidence type="ECO:0000256" key="11">
    <source>
        <dbReference type="ARBA" id="ARBA00049209"/>
    </source>
</evidence>
<comment type="subunit">
    <text evidence="12">Homotetramer.</text>
</comment>
<dbReference type="Gene3D" id="3.40.1190.20">
    <property type="match status" value="1"/>
</dbReference>
<dbReference type="eggNOG" id="COG0062">
    <property type="taxonomic scope" value="Bacteria"/>
</dbReference>
<dbReference type="Pfam" id="PF01256">
    <property type="entry name" value="Carb_kinase"/>
    <property type="match status" value="1"/>
</dbReference>
<evidence type="ECO:0000256" key="3">
    <source>
        <dbReference type="ARBA" id="ARBA00009524"/>
    </source>
</evidence>
<dbReference type="Pfam" id="PF03853">
    <property type="entry name" value="YjeF_N"/>
    <property type="match status" value="2"/>
</dbReference>
<dbReference type="GO" id="GO:0110051">
    <property type="term" value="P:metabolite repair"/>
    <property type="evidence" value="ECO:0007669"/>
    <property type="project" value="TreeGrafter"/>
</dbReference>
<dbReference type="SUPFAM" id="SSF53613">
    <property type="entry name" value="Ribokinase-like"/>
    <property type="match status" value="1"/>
</dbReference>
<evidence type="ECO:0000256" key="8">
    <source>
        <dbReference type="ARBA" id="ARBA00023239"/>
    </source>
</evidence>
<dbReference type="Proteomes" id="UP000008838">
    <property type="component" value="Chromosome"/>
</dbReference>
<dbReference type="GO" id="GO:0052856">
    <property type="term" value="F:NAD(P)HX epimerase activity"/>
    <property type="evidence" value="ECO:0007669"/>
    <property type="project" value="TreeGrafter"/>
</dbReference>
<organism evidence="16 17">
    <name type="scientific">Kocuria rhizophila (strain ATCC 9341 / DSM 348 / NBRC 103217 / DC2201)</name>
    <dbReference type="NCBI Taxonomy" id="378753"/>
    <lineage>
        <taxon>Bacteria</taxon>
        <taxon>Bacillati</taxon>
        <taxon>Actinomycetota</taxon>
        <taxon>Actinomycetes</taxon>
        <taxon>Micrococcales</taxon>
        <taxon>Micrococcaceae</taxon>
        <taxon>Kocuria</taxon>
    </lineage>
</organism>
<evidence type="ECO:0000256" key="10">
    <source>
        <dbReference type="ARBA" id="ARBA00048238"/>
    </source>
</evidence>
<evidence type="ECO:0000256" key="9">
    <source>
        <dbReference type="ARBA" id="ARBA00025153"/>
    </source>
</evidence>
<feature type="binding site" evidence="12">
    <location>
        <position position="401"/>
    </location>
    <ligand>
        <name>(6S)-NADPHX</name>
        <dbReference type="ChEBI" id="CHEBI:64076"/>
    </ligand>
</feature>
<feature type="binding site" evidence="12">
    <location>
        <position position="346"/>
    </location>
    <ligand>
        <name>(6S)-NADPHX</name>
        <dbReference type="ChEBI" id="CHEBI:64076"/>
    </ligand>
</feature>
<feature type="binding site" evidence="12">
    <location>
        <position position="576"/>
    </location>
    <ligand>
        <name>(6S)-NADPHX</name>
        <dbReference type="ChEBI" id="CHEBI:64076"/>
    </ligand>
</feature>
<dbReference type="AlphaFoldDB" id="B2GJ31"/>
<dbReference type="InterPro" id="IPR017953">
    <property type="entry name" value="Carbohydrate_kinase_pred_CS"/>
</dbReference>
<evidence type="ECO:0000256" key="6">
    <source>
        <dbReference type="ARBA" id="ARBA00022857"/>
    </source>
</evidence>
<evidence type="ECO:0000256" key="7">
    <source>
        <dbReference type="ARBA" id="ARBA00023027"/>
    </source>
</evidence>
<accession>B2GJ31</accession>
<feature type="domain" description="YjeF N-terminal" evidence="15">
    <location>
        <begin position="10"/>
        <end position="304"/>
    </location>
</feature>
<feature type="region of interest" description="Disordered" evidence="13">
    <location>
        <begin position="515"/>
        <end position="553"/>
    </location>
</feature>
<feature type="binding site" evidence="12">
    <location>
        <begin position="498"/>
        <end position="502"/>
    </location>
    <ligand>
        <name>AMP</name>
        <dbReference type="ChEBI" id="CHEBI:456215"/>
    </ligand>
</feature>
<dbReference type="PROSITE" id="PS01050">
    <property type="entry name" value="YJEF_C_2"/>
    <property type="match status" value="1"/>
</dbReference>